<keyword evidence="9 13" id="KW-0030">Aminoacyl-tRNA synthetase</keyword>
<dbReference type="PANTHER" id="PTHR11766:SF1">
    <property type="entry name" value="TYROSINE--TRNA LIGASE"/>
    <property type="match status" value="1"/>
</dbReference>
<comment type="caution">
    <text evidence="14">The sequence shown here is derived from an EMBL/GenBank/DDBJ whole genome shotgun (WGS) entry which is preliminary data.</text>
</comment>
<protein>
    <recommendedName>
        <fullName evidence="2 11">Tyrosine--tRNA ligase</fullName>
        <ecNumber evidence="2 11">6.1.1.1</ecNumber>
    </recommendedName>
</protein>
<evidence type="ECO:0000256" key="8">
    <source>
        <dbReference type="ARBA" id="ARBA00022917"/>
    </source>
</evidence>
<dbReference type="FunFam" id="3.40.50.620:FF:000061">
    <property type="entry name" value="Tyrosine--tRNA ligase"/>
    <property type="match status" value="1"/>
</dbReference>
<gene>
    <name evidence="14" type="ORF">DFQ12_3949</name>
</gene>
<sequence>MLTDLEENIEIMLPKDGLRSKLQQSKETRRPLIIKLGFDPTAPDLHLGHAVVLKKLKQFQELGHQIVVLVGSFTARIGDPTGKNKARKPLNQKKIAENATTYIAQLAKIIDMSKTKVVFNSDWLDQLDFAEVIQLVSKVTVAQLMQRHDFHKRFTDNQPIAMHELIYPILQGFDSVHIKSDIEMGGTDQLFNCTMGRQLQESFNLDPQLVLCMPLLRGLDGKEKMSKSLHNTIGLLDEPNEMFGKTMSIPDSLIPDYIDLTTDFTLTEKKMLKSRLEIGENPMEVKKLIAHNLVAQYHDPQAAADALDFFAKQFQQKSFDDKSFEEVSLQHVHAQLGSVAKLVDLCHFLKKDLSKSAIRRLIAEGAVQIDSNKWLDANLPVDLETAFRIKLGKRSFFRFV</sequence>
<keyword evidence="7 12" id="KW-0694">RNA-binding</keyword>
<dbReference type="SUPFAM" id="SSF55174">
    <property type="entry name" value="Alpha-L RNA-binding motif"/>
    <property type="match status" value="1"/>
</dbReference>
<keyword evidence="6 13" id="KW-0067">ATP-binding</keyword>
<evidence type="ECO:0000256" key="1">
    <source>
        <dbReference type="ARBA" id="ARBA00011738"/>
    </source>
</evidence>
<evidence type="ECO:0000256" key="5">
    <source>
        <dbReference type="ARBA" id="ARBA00022741"/>
    </source>
</evidence>
<dbReference type="SUPFAM" id="SSF52374">
    <property type="entry name" value="Nucleotidylyl transferase"/>
    <property type="match status" value="1"/>
</dbReference>
<dbReference type="PROSITE" id="PS50889">
    <property type="entry name" value="S4"/>
    <property type="match status" value="1"/>
</dbReference>
<evidence type="ECO:0000256" key="9">
    <source>
        <dbReference type="ARBA" id="ARBA00023146"/>
    </source>
</evidence>
<evidence type="ECO:0000313" key="15">
    <source>
        <dbReference type="Proteomes" id="UP000286246"/>
    </source>
</evidence>
<dbReference type="InterPro" id="IPR001412">
    <property type="entry name" value="aa-tRNA-synth_I_CS"/>
</dbReference>
<comment type="subunit">
    <text evidence="1">Homodimer.</text>
</comment>
<accession>A0A420AQV7</accession>
<evidence type="ECO:0000256" key="3">
    <source>
        <dbReference type="ARBA" id="ARBA00022490"/>
    </source>
</evidence>
<proteinExistence type="inferred from homology"/>
<dbReference type="PRINTS" id="PR01040">
    <property type="entry name" value="TRNASYNTHTYR"/>
</dbReference>
<dbReference type="Gene3D" id="3.40.50.620">
    <property type="entry name" value="HUPs"/>
    <property type="match status" value="1"/>
</dbReference>
<evidence type="ECO:0000256" key="11">
    <source>
        <dbReference type="NCBIfam" id="TIGR00234"/>
    </source>
</evidence>
<dbReference type="Gene3D" id="1.10.240.10">
    <property type="entry name" value="Tyrosyl-Transfer RNA Synthetase"/>
    <property type="match status" value="1"/>
</dbReference>
<dbReference type="GO" id="GO:0006437">
    <property type="term" value="P:tyrosyl-tRNA aminoacylation"/>
    <property type="evidence" value="ECO:0007669"/>
    <property type="project" value="UniProtKB-UniRule"/>
</dbReference>
<dbReference type="RefSeq" id="WP_120260660.1">
    <property type="nucleotide sequence ID" value="NZ_RAPY01000004.1"/>
</dbReference>
<dbReference type="InterPro" id="IPR024088">
    <property type="entry name" value="Tyr-tRNA-ligase_bac-type"/>
</dbReference>
<evidence type="ECO:0000256" key="4">
    <source>
        <dbReference type="ARBA" id="ARBA00022598"/>
    </source>
</evidence>
<keyword evidence="8 13" id="KW-0648">Protein biosynthesis</keyword>
<dbReference type="PANTHER" id="PTHR11766">
    <property type="entry name" value="TYROSYL-TRNA SYNTHETASE"/>
    <property type="match status" value="1"/>
</dbReference>
<dbReference type="EC" id="6.1.1.1" evidence="2 11"/>
<evidence type="ECO:0000256" key="10">
    <source>
        <dbReference type="ARBA" id="ARBA00048248"/>
    </source>
</evidence>
<evidence type="ECO:0000313" key="14">
    <source>
        <dbReference type="EMBL" id="RKE46795.1"/>
    </source>
</evidence>
<dbReference type="InterPro" id="IPR014729">
    <property type="entry name" value="Rossmann-like_a/b/a_fold"/>
</dbReference>
<dbReference type="EMBL" id="RAPY01000004">
    <property type="protein sequence ID" value="RKE46795.1"/>
    <property type="molecule type" value="Genomic_DNA"/>
</dbReference>
<comment type="similarity">
    <text evidence="13">Belongs to the class-I aminoacyl-tRNA synthetase family.</text>
</comment>
<dbReference type="Pfam" id="PF00579">
    <property type="entry name" value="tRNA-synt_1b"/>
    <property type="match status" value="1"/>
</dbReference>
<dbReference type="GO" id="GO:0005829">
    <property type="term" value="C:cytosol"/>
    <property type="evidence" value="ECO:0007669"/>
    <property type="project" value="TreeGrafter"/>
</dbReference>
<keyword evidence="5 13" id="KW-0547">Nucleotide-binding</keyword>
<reference evidence="14 15" key="1">
    <citation type="submission" date="2018-09" db="EMBL/GenBank/DDBJ databases">
        <title>Genomic Encyclopedia of Type Strains, Phase III (KMG-III): the genomes of soil and plant-associated and newly described type strains.</title>
        <authorList>
            <person name="Whitman W."/>
        </authorList>
    </citation>
    <scope>NUCLEOTIDE SEQUENCE [LARGE SCALE GENOMIC DNA]</scope>
    <source>
        <strain evidence="14 15">CECT 7938</strain>
    </source>
</reference>
<dbReference type="InterPro" id="IPR002307">
    <property type="entry name" value="Tyr-tRNA-ligase"/>
</dbReference>
<evidence type="ECO:0000256" key="12">
    <source>
        <dbReference type="PROSITE-ProRule" id="PRU00182"/>
    </source>
</evidence>
<evidence type="ECO:0000256" key="13">
    <source>
        <dbReference type="RuleBase" id="RU363036"/>
    </source>
</evidence>
<evidence type="ECO:0000256" key="6">
    <source>
        <dbReference type="ARBA" id="ARBA00022840"/>
    </source>
</evidence>
<comment type="catalytic activity">
    <reaction evidence="10">
        <text>tRNA(Tyr) + L-tyrosine + ATP = L-tyrosyl-tRNA(Tyr) + AMP + diphosphate + H(+)</text>
        <dbReference type="Rhea" id="RHEA:10220"/>
        <dbReference type="Rhea" id="RHEA-COMP:9706"/>
        <dbReference type="Rhea" id="RHEA-COMP:9707"/>
        <dbReference type="ChEBI" id="CHEBI:15378"/>
        <dbReference type="ChEBI" id="CHEBI:30616"/>
        <dbReference type="ChEBI" id="CHEBI:33019"/>
        <dbReference type="ChEBI" id="CHEBI:58315"/>
        <dbReference type="ChEBI" id="CHEBI:78442"/>
        <dbReference type="ChEBI" id="CHEBI:78536"/>
        <dbReference type="ChEBI" id="CHEBI:456215"/>
        <dbReference type="EC" id="6.1.1.1"/>
    </reaction>
</comment>
<name>A0A420AQV7_SPHD1</name>
<dbReference type="AlphaFoldDB" id="A0A420AQV7"/>
<keyword evidence="3" id="KW-0963">Cytoplasm</keyword>
<evidence type="ECO:0000256" key="2">
    <source>
        <dbReference type="ARBA" id="ARBA00013160"/>
    </source>
</evidence>
<dbReference type="InterPro" id="IPR002305">
    <property type="entry name" value="aa-tRNA-synth_Ic"/>
</dbReference>
<dbReference type="CDD" id="cd00805">
    <property type="entry name" value="TyrRS_core"/>
    <property type="match status" value="1"/>
</dbReference>
<dbReference type="OrthoDB" id="9804243at2"/>
<evidence type="ECO:0000256" key="7">
    <source>
        <dbReference type="ARBA" id="ARBA00022884"/>
    </source>
</evidence>
<organism evidence="14 15">
    <name type="scientific">Sphingobacterium detergens</name>
    <dbReference type="NCBI Taxonomy" id="1145106"/>
    <lineage>
        <taxon>Bacteria</taxon>
        <taxon>Pseudomonadati</taxon>
        <taxon>Bacteroidota</taxon>
        <taxon>Sphingobacteriia</taxon>
        <taxon>Sphingobacteriales</taxon>
        <taxon>Sphingobacteriaceae</taxon>
        <taxon>Sphingobacterium</taxon>
    </lineage>
</organism>
<keyword evidence="4 13" id="KW-0436">Ligase</keyword>
<dbReference type="Proteomes" id="UP000286246">
    <property type="component" value="Unassembled WGS sequence"/>
</dbReference>
<dbReference type="PROSITE" id="PS00178">
    <property type="entry name" value="AA_TRNA_LIGASE_I"/>
    <property type="match status" value="1"/>
</dbReference>
<keyword evidence="15" id="KW-1185">Reference proteome</keyword>
<dbReference type="GO" id="GO:0003723">
    <property type="term" value="F:RNA binding"/>
    <property type="evidence" value="ECO:0007669"/>
    <property type="project" value="UniProtKB-KW"/>
</dbReference>
<dbReference type="GO" id="GO:0004831">
    <property type="term" value="F:tyrosine-tRNA ligase activity"/>
    <property type="evidence" value="ECO:0007669"/>
    <property type="project" value="UniProtKB-UniRule"/>
</dbReference>
<dbReference type="NCBIfam" id="TIGR00234">
    <property type="entry name" value="tyrS"/>
    <property type="match status" value="1"/>
</dbReference>
<dbReference type="GO" id="GO:0005524">
    <property type="term" value="F:ATP binding"/>
    <property type="evidence" value="ECO:0007669"/>
    <property type="project" value="UniProtKB-KW"/>
</dbReference>